<dbReference type="CDD" id="cd00167">
    <property type="entry name" value="SANT"/>
    <property type="match status" value="1"/>
</dbReference>
<keyword evidence="2" id="KW-0479">Metal-binding</keyword>
<dbReference type="PROSITE" id="PS50135">
    <property type="entry name" value="ZF_ZZ_2"/>
    <property type="match status" value="1"/>
</dbReference>
<dbReference type="InterPro" id="IPR000433">
    <property type="entry name" value="Znf_ZZ"/>
</dbReference>
<evidence type="ECO:0000256" key="2">
    <source>
        <dbReference type="ARBA" id="ARBA00022723"/>
    </source>
</evidence>
<proteinExistence type="predicted"/>
<evidence type="ECO:0000256" key="1">
    <source>
        <dbReference type="ARBA" id="ARBA00004123"/>
    </source>
</evidence>
<dbReference type="PANTHER" id="PTHR12374:SF63">
    <property type="entry name" value="TRANSCRIPTIONAL ADAPTER 2-BETA"/>
    <property type="match status" value="1"/>
</dbReference>
<dbReference type="Gene3D" id="1.10.10.60">
    <property type="entry name" value="Homeodomain-like"/>
    <property type="match status" value="1"/>
</dbReference>
<evidence type="ECO:0000259" key="10">
    <source>
        <dbReference type="PROSITE" id="PS50090"/>
    </source>
</evidence>
<keyword evidence="5 8" id="KW-0805">Transcription regulation</keyword>
<evidence type="ECO:0000259" key="11">
    <source>
        <dbReference type="PROSITE" id="PS50135"/>
    </source>
</evidence>
<keyword evidence="7 8" id="KW-0539">Nucleus</keyword>
<dbReference type="SMART" id="SM00291">
    <property type="entry name" value="ZnF_ZZ"/>
    <property type="match status" value="1"/>
</dbReference>
<protein>
    <recommendedName>
        <fullName evidence="8">Transcriptional adapter</fullName>
    </recommendedName>
</protein>
<dbReference type="Pfam" id="PF00249">
    <property type="entry name" value="Myb_DNA-binding"/>
    <property type="match status" value="1"/>
</dbReference>
<reference evidence="14 15" key="1">
    <citation type="submission" date="2023-09" db="EMBL/GenBank/DDBJ databases">
        <title>Genomes of two closely related lineages of the louse Polyplax serrata with different host specificities.</title>
        <authorList>
            <person name="Martinu J."/>
            <person name="Tarabai H."/>
            <person name="Stefka J."/>
            <person name="Hypsa V."/>
        </authorList>
    </citation>
    <scope>NUCLEOTIDE SEQUENCE [LARGE SCALE GENOMIC DNA]</scope>
    <source>
        <strain evidence="14">98ZLc_SE</strain>
    </source>
</reference>
<feature type="domain" description="ZZ-type" evidence="11">
    <location>
        <begin position="5"/>
        <end position="60"/>
    </location>
</feature>
<comment type="subcellular location">
    <subcellularLocation>
        <location evidence="1 8">Nucleus</location>
    </subcellularLocation>
</comment>
<evidence type="ECO:0000259" key="13">
    <source>
        <dbReference type="PROSITE" id="PS51294"/>
    </source>
</evidence>
<dbReference type="Gene3D" id="3.30.60.90">
    <property type="match status" value="1"/>
</dbReference>
<keyword evidence="4" id="KW-0862">Zinc</keyword>
<dbReference type="InterPro" id="IPR017930">
    <property type="entry name" value="Myb_dom"/>
</dbReference>
<sequence length="461" mass="52640">MADLFTKYNCTYCQEDIAGLRVKCVECTDFELCLQCFSSGAEIGPHKSDHSYQFVDSGAVGVSFGKNQWTAREELHLLDAIELYGFGNWEDISKHIETRSPDEAKEEYTSRYLDGSIGRLTWPSAANLRPNLSDASNYDTGPLSPSLTSRLLPLDVTAEKSAQLGYMPLRDDFEREYDNEAESLVSSLFISETEDEDLDIALKLVHVDMYTHRLRERARRKRVGRDYQLVSNFFNSGTKKEKVPAKKKLTKEEREFQDGMRVFCQFHTAQEHEQFLQNMQREQELKIRLSELFRYRRNGLTRHEECAHFEQELYYQQELYKEKQNSLDSSGSNLIDQPQISTILRSYSREKGDEHVSYSTARRSILKSLGSLFRINGNSGADGCSNEDGNKTHSAQNLLSPSEVRLCNSLDISPSEYLTLKGVLIRDSCDGGEFNALESQVKSFLESRGWLSGCLQTDVVL</sequence>
<dbReference type="PROSITE" id="PS01357">
    <property type="entry name" value="ZF_ZZ_1"/>
    <property type="match status" value="1"/>
</dbReference>
<evidence type="ECO:0000259" key="12">
    <source>
        <dbReference type="PROSITE" id="PS51293"/>
    </source>
</evidence>
<comment type="caution">
    <text evidence="14">The sequence shown here is derived from an EMBL/GenBank/DDBJ whole genome shotgun (WGS) entry which is preliminary data.</text>
</comment>
<evidence type="ECO:0000256" key="9">
    <source>
        <dbReference type="PROSITE-ProRule" id="PRU00228"/>
    </source>
</evidence>
<dbReference type="InterPro" id="IPR056267">
    <property type="entry name" value="Ada2b_C"/>
</dbReference>
<feature type="domain" description="HTH myb-type" evidence="13">
    <location>
        <begin position="66"/>
        <end position="117"/>
    </location>
</feature>
<organism evidence="14 15">
    <name type="scientific">Polyplax serrata</name>
    <name type="common">Common mouse louse</name>
    <dbReference type="NCBI Taxonomy" id="468196"/>
    <lineage>
        <taxon>Eukaryota</taxon>
        <taxon>Metazoa</taxon>
        <taxon>Ecdysozoa</taxon>
        <taxon>Arthropoda</taxon>
        <taxon>Hexapoda</taxon>
        <taxon>Insecta</taxon>
        <taxon>Pterygota</taxon>
        <taxon>Neoptera</taxon>
        <taxon>Paraneoptera</taxon>
        <taxon>Psocodea</taxon>
        <taxon>Troctomorpha</taxon>
        <taxon>Phthiraptera</taxon>
        <taxon>Anoplura</taxon>
        <taxon>Polyplacidae</taxon>
        <taxon>Polyplax</taxon>
    </lineage>
</organism>
<dbReference type="Proteomes" id="UP001359485">
    <property type="component" value="Unassembled WGS sequence"/>
</dbReference>
<dbReference type="InterPro" id="IPR036388">
    <property type="entry name" value="WH-like_DNA-bd_sf"/>
</dbReference>
<evidence type="ECO:0000313" key="14">
    <source>
        <dbReference type="EMBL" id="KAK6635273.1"/>
    </source>
</evidence>
<dbReference type="SMART" id="SM00717">
    <property type="entry name" value="SANT"/>
    <property type="match status" value="1"/>
</dbReference>
<dbReference type="PROSITE" id="PS50090">
    <property type="entry name" value="MYB_LIKE"/>
    <property type="match status" value="1"/>
</dbReference>
<dbReference type="PROSITE" id="PS51294">
    <property type="entry name" value="HTH_MYB"/>
    <property type="match status" value="1"/>
</dbReference>
<evidence type="ECO:0000256" key="4">
    <source>
        <dbReference type="ARBA" id="ARBA00022833"/>
    </source>
</evidence>
<dbReference type="InterPro" id="IPR016827">
    <property type="entry name" value="Ada2/TADA2"/>
</dbReference>
<keyword evidence="6 8" id="KW-0804">Transcription</keyword>
<dbReference type="PROSITE" id="PS51293">
    <property type="entry name" value="SANT"/>
    <property type="match status" value="1"/>
</dbReference>
<dbReference type="Pfam" id="PF25299">
    <property type="entry name" value="ZZ_ADA2"/>
    <property type="match status" value="1"/>
</dbReference>
<keyword evidence="15" id="KW-1185">Reference proteome</keyword>
<dbReference type="Gene3D" id="1.10.10.10">
    <property type="entry name" value="Winged helix-like DNA-binding domain superfamily/Winged helix DNA-binding domain"/>
    <property type="match status" value="1"/>
</dbReference>
<dbReference type="PIRSF" id="PIRSF025024">
    <property type="entry name" value="Transcriptional_adaptor_2"/>
    <property type="match status" value="1"/>
</dbReference>
<dbReference type="InterPro" id="IPR043145">
    <property type="entry name" value="Znf_ZZ_sf"/>
</dbReference>
<gene>
    <name evidence="14" type="ORF">RUM44_000524</name>
</gene>
<accession>A0ABR1B5P2</accession>
<evidence type="ECO:0000256" key="8">
    <source>
        <dbReference type="PIRNR" id="PIRNR025024"/>
    </source>
</evidence>
<dbReference type="InterPro" id="IPR001005">
    <property type="entry name" value="SANT/Myb"/>
</dbReference>
<feature type="domain" description="SANT" evidence="12">
    <location>
        <begin position="65"/>
        <end position="116"/>
    </location>
</feature>
<dbReference type="InterPro" id="IPR009057">
    <property type="entry name" value="Homeodomain-like_sf"/>
</dbReference>
<dbReference type="CDD" id="cd02335">
    <property type="entry name" value="ZZ_ADA2"/>
    <property type="match status" value="1"/>
</dbReference>
<dbReference type="SUPFAM" id="SSF57850">
    <property type="entry name" value="RING/U-box"/>
    <property type="match status" value="1"/>
</dbReference>
<dbReference type="Pfam" id="PF22941">
    <property type="entry name" value="TADA2A-like_3rd"/>
    <property type="match status" value="1"/>
</dbReference>
<evidence type="ECO:0000256" key="5">
    <source>
        <dbReference type="ARBA" id="ARBA00023015"/>
    </source>
</evidence>
<evidence type="ECO:0000256" key="7">
    <source>
        <dbReference type="ARBA" id="ARBA00023242"/>
    </source>
</evidence>
<dbReference type="InterPro" id="IPR041983">
    <property type="entry name" value="ADA2-like_ZZ"/>
</dbReference>
<name>A0ABR1B5P2_POLSC</name>
<evidence type="ECO:0000256" key="3">
    <source>
        <dbReference type="ARBA" id="ARBA00022771"/>
    </source>
</evidence>
<feature type="domain" description="Myb-like" evidence="10">
    <location>
        <begin position="66"/>
        <end position="112"/>
    </location>
</feature>
<evidence type="ECO:0000313" key="15">
    <source>
        <dbReference type="Proteomes" id="UP001359485"/>
    </source>
</evidence>
<dbReference type="Pfam" id="PF24533">
    <property type="entry name" value="Tri-helical_Ada2b_C"/>
    <property type="match status" value="1"/>
</dbReference>
<dbReference type="InterPro" id="IPR055141">
    <property type="entry name" value="TADA2A_B-like_dom"/>
</dbReference>
<dbReference type="SUPFAM" id="SSF46689">
    <property type="entry name" value="Homeodomain-like"/>
    <property type="match status" value="2"/>
</dbReference>
<keyword evidence="3 9" id="KW-0863">Zinc-finger</keyword>
<evidence type="ECO:0000256" key="6">
    <source>
        <dbReference type="ARBA" id="ARBA00023163"/>
    </source>
</evidence>
<dbReference type="InterPro" id="IPR017884">
    <property type="entry name" value="SANT_dom"/>
</dbReference>
<dbReference type="EMBL" id="JAWJWF010000003">
    <property type="protein sequence ID" value="KAK6635273.1"/>
    <property type="molecule type" value="Genomic_DNA"/>
</dbReference>
<dbReference type="PANTHER" id="PTHR12374">
    <property type="entry name" value="TRANSCRIPTIONAL ADAPTOR 2 ADA2 -RELATED"/>
    <property type="match status" value="1"/>
</dbReference>